<keyword evidence="2" id="KW-0489">Methyltransferase</keyword>
<gene>
    <name evidence="2" type="ORF">GCM10010912_12180</name>
</gene>
<organism evidence="2 3">
    <name type="scientific">Paenibacillus albidus</name>
    <dbReference type="NCBI Taxonomy" id="2041023"/>
    <lineage>
        <taxon>Bacteria</taxon>
        <taxon>Bacillati</taxon>
        <taxon>Bacillota</taxon>
        <taxon>Bacilli</taxon>
        <taxon>Bacillales</taxon>
        <taxon>Paenibacillaceae</taxon>
        <taxon>Paenibacillus</taxon>
    </lineage>
</organism>
<evidence type="ECO:0000313" key="2">
    <source>
        <dbReference type="EMBL" id="GGF68682.1"/>
    </source>
</evidence>
<dbReference type="CDD" id="cd02440">
    <property type="entry name" value="AdoMet_MTases"/>
    <property type="match status" value="1"/>
</dbReference>
<reference evidence="2" key="2">
    <citation type="submission" date="2020-09" db="EMBL/GenBank/DDBJ databases">
        <authorList>
            <person name="Sun Q."/>
            <person name="Zhou Y."/>
        </authorList>
    </citation>
    <scope>NUCLEOTIDE SEQUENCE</scope>
    <source>
        <strain evidence="2">CGMCC 1.16134</strain>
    </source>
</reference>
<dbReference type="SUPFAM" id="SSF53335">
    <property type="entry name" value="S-adenosyl-L-methionine-dependent methyltransferases"/>
    <property type="match status" value="1"/>
</dbReference>
<comment type="caution">
    <text evidence="2">The sequence shown here is derived from an EMBL/GenBank/DDBJ whole genome shotgun (WGS) entry which is preliminary data.</text>
</comment>
<dbReference type="InterPro" id="IPR029063">
    <property type="entry name" value="SAM-dependent_MTases_sf"/>
</dbReference>
<sequence length="241" mass="26700">MNESRKDIPRSWEHPDVQQYERTIALKIPGYPLLYNMLDRLLSVHLEAHHTANILIVGAGGGQELVTLGAHESWSFTGIDPSKAMLEIARNRMAAAGLGARVTLHQCDLHNLAYGNPYDAATCMLVLHFLKGKEQKLQLLREIASRMQAGAPFFAAAIQGDIRTEAWSLQMKAWKTHMLDNGITLEGWDQFDSSIGVTSHPIPADEIEALLLEAGFTGVNRYFTSYLIEGWFAIKKAGAGQ</sequence>
<protein>
    <submittedName>
        <fullName evidence="2">Methyltransferase</fullName>
    </submittedName>
</protein>
<proteinExistence type="predicted"/>
<dbReference type="Pfam" id="PF08242">
    <property type="entry name" value="Methyltransf_12"/>
    <property type="match status" value="1"/>
</dbReference>
<keyword evidence="2" id="KW-0808">Transferase</keyword>
<dbReference type="AlphaFoldDB" id="A0A917C3B7"/>
<dbReference type="InterPro" id="IPR013217">
    <property type="entry name" value="Methyltransf_12"/>
</dbReference>
<keyword evidence="3" id="KW-1185">Reference proteome</keyword>
<name>A0A917C3B7_9BACL</name>
<evidence type="ECO:0000259" key="1">
    <source>
        <dbReference type="Pfam" id="PF08242"/>
    </source>
</evidence>
<dbReference type="Gene3D" id="3.40.50.150">
    <property type="entry name" value="Vaccinia Virus protein VP39"/>
    <property type="match status" value="1"/>
</dbReference>
<feature type="domain" description="Methyltransferase type 12" evidence="1">
    <location>
        <begin position="55"/>
        <end position="151"/>
    </location>
</feature>
<dbReference type="GO" id="GO:0032259">
    <property type="term" value="P:methylation"/>
    <property type="evidence" value="ECO:0007669"/>
    <property type="project" value="UniProtKB-KW"/>
</dbReference>
<evidence type="ECO:0000313" key="3">
    <source>
        <dbReference type="Proteomes" id="UP000637643"/>
    </source>
</evidence>
<accession>A0A917C3B7</accession>
<dbReference type="RefSeq" id="WP_189022944.1">
    <property type="nucleotide sequence ID" value="NZ_BMKR01000004.1"/>
</dbReference>
<dbReference type="GO" id="GO:0008168">
    <property type="term" value="F:methyltransferase activity"/>
    <property type="evidence" value="ECO:0007669"/>
    <property type="project" value="UniProtKB-KW"/>
</dbReference>
<dbReference type="Proteomes" id="UP000637643">
    <property type="component" value="Unassembled WGS sequence"/>
</dbReference>
<dbReference type="EMBL" id="BMKR01000004">
    <property type="protein sequence ID" value="GGF68682.1"/>
    <property type="molecule type" value="Genomic_DNA"/>
</dbReference>
<reference evidence="2" key="1">
    <citation type="journal article" date="2014" name="Int. J. Syst. Evol. Microbiol.">
        <title>Complete genome sequence of Corynebacterium casei LMG S-19264T (=DSM 44701T), isolated from a smear-ripened cheese.</title>
        <authorList>
            <consortium name="US DOE Joint Genome Institute (JGI-PGF)"/>
            <person name="Walter F."/>
            <person name="Albersmeier A."/>
            <person name="Kalinowski J."/>
            <person name="Ruckert C."/>
        </authorList>
    </citation>
    <scope>NUCLEOTIDE SEQUENCE</scope>
    <source>
        <strain evidence="2">CGMCC 1.16134</strain>
    </source>
</reference>